<dbReference type="GO" id="GO:0071013">
    <property type="term" value="C:catalytic step 2 spliceosome"/>
    <property type="evidence" value="ECO:0007669"/>
    <property type="project" value="TreeGrafter"/>
</dbReference>
<keyword evidence="6" id="KW-1185">Reference proteome</keyword>
<dbReference type="PROSITE" id="PS50102">
    <property type="entry name" value="RRM"/>
    <property type="match status" value="1"/>
</dbReference>
<reference evidence="5 6" key="1">
    <citation type="submission" date="2019-09" db="EMBL/GenBank/DDBJ databases">
        <title>Bird 10,000 Genomes (B10K) Project - Family phase.</title>
        <authorList>
            <person name="Zhang G."/>
        </authorList>
    </citation>
    <scope>NUCLEOTIDE SEQUENCE [LARGE SCALE GENOMIC DNA]</scope>
    <source>
        <strain evidence="5">B10K-DU-017-47</strain>
    </source>
</reference>
<evidence type="ECO:0000313" key="6">
    <source>
        <dbReference type="Proteomes" id="UP000562415"/>
    </source>
</evidence>
<dbReference type="EMBL" id="VYZH01005644">
    <property type="protein sequence ID" value="NWS49098.1"/>
    <property type="molecule type" value="Genomic_DNA"/>
</dbReference>
<dbReference type="InterPro" id="IPR035979">
    <property type="entry name" value="RBD_domain_sf"/>
</dbReference>
<protein>
    <submittedName>
        <fullName evidence="5">RA1L2 protein</fullName>
    </submittedName>
</protein>
<evidence type="ECO:0000256" key="3">
    <source>
        <dbReference type="SAM" id="MobiDB-lite"/>
    </source>
</evidence>
<dbReference type="InterPro" id="IPR012677">
    <property type="entry name" value="Nucleotide-bd_a/b_plait_sf"/>
</dbReference>
<gene>
    <name evidence="5" type="primary">Hnrnpa1l2</name>
    <name evidence="5" type="ORF">PROATE_R14384</name>
</gene>
<evidence type="ECO:0000256" key="1">
    <source>
        <dbReference type="ARBA" id="ARBA00022884"/>
    </source>
</evidence>
<dbReference type="Pfam" id="PF00076">
    <property type="entry name" value="RRM_1"/>
    <property type="match status" value="1"/>
</dbReference>
<feature type="non-terminal residue" evidence="5">
    <location>
        <position position="181"/>
    </location>
</feature>
<dbReference type="PANTHER" id="PTHR48026:SF2">
    <property type="entry name" value="HETEROGENEOUS NUCLEAR RIBONUCLEOPROTEIN A1-RELATED"/>
    <property type="match status" value="1"/>
</dbReference>
<feature type="domain" description="RRM" evidence="4">
    <location>
        <begin position="52"/>
        <end position="131"/>
    </location>
</feature>
<comment type="caution">
    <text evidence="5">The sequence shown here is derived from an EMBL/GenBank/DDBJ whole genome shotgun (WGS) entry which is preliminary data.</text>
</comment>
<evidence type="ECO:0000259" key="4">
    <source>
        <dbReference type="PROSITE" id="PS50102"/>
    </source>
</evidence>
<dbReference type="InterPro" id="IPR000504">
    <property type="entry name" value="RRM_dom"/>
</dbReference>
<dbReference type="GO" id="GO:0003730">
    <property type="term" value="F:mRNA 3'-UTR binding"/>
    <property type="evidence" value="ECO:0007669"/>
    <property type="project" value="TreeGrafter"/>
</dbReference>
<evidence type="ECO:0000256" key="2">
    <source>
        <dbReference type="PROSITE-ProRule" id="PRU00176"/>
    </source>
</evidence>
<dbReference type="FunFam" id="3.30.70.330:FF:000429">
    <property type="entry name" value="Heterogeneous nuclear ribonucleoprotein A1-like 2"/>
    <property type="match status" value="1"/>
</dbReference>
<dbReference type="SUPFAM" id="SSF54928">
    <property type="entry name" value="RNA-binding domain, RBD"/>
    <property type="match status" value="2"/>
</dbReference>
<evidence type="ECO:0000313" key="5">
    <source>
        <dbReference type="EMBL" id="NWS49098.1"/>
    </source>
</evidence>
<dbReference type="AlphaFoldDB" id="A0A7K5FW18"/>
<dbReference type="Proteomes" id="UP000562415">
    <property type="component" value="Unassembled WGS sequence"/>
</dbReference>
<sequence>QSPKEPEQLRKLFIGGLSFETTDESLRSHFEQWGTLTDCVDSQRPGAHLTVKKIFVGGIKEDTEEHHLRDYFGQYGKIEVIEIMTDRGSGKKRGFAFVTFDDHDSVDKIVIQKYHTVNGHNCEVRKALSKQEMASASASQRGYGGSGPGYSGGGNRGYGGGSSTYDGYNNGGGGFGGGSGG</sequence>
<dbReference type="Gene3D" id="3.30.70.330">
    <property type="match status" value="2"/>
</dbReference>
<feature type="compositionally biased region" description="Gly residues" evidence="3">
    <location>
        <begin position="142"/>
        <end position="162"/>
    </location>
</feature>
<name>A0A7K5FW18_PROAR</name>
<keyword evidence="1 2" id="KW-0694">RNA-binding</keyword>
<dbReference type="GO" id="GO:0000398">
    <property type="term" value="P:mRNA splicing, via spliceosome"/>
    <property type="evidence" value="ECO:0007669"/>
    <property type="project" value="TreeGrafter"/>
</dbReference>
<dbReference type="PANTHER" id="PTHR48026">
    <property type="entry name" value="HOMOLOGOUS TO DROSOPHILA SQD (SQUID) PROTEIN"/>
    <property type="match status" value="1"/>
</dbReference>
<organism evidence="5 6">
    <name type="scientific">Probosciger aterrimus</name>
    <name type="common">Palm cockatoo</name>
    <dbReference type="NCBI Taxonomy" id="141839"/>
    <lineage>
        <taxon>Eukaryota</taxon>
        <taxon>Metazoa</taxon>
        <taxon>Chordata</taxon>
        <taxon>Craniata</taxon>
        <taxon>Vertebrata</taxon>
        <taxon>Euteleostomi</taxon>
        <taxon>Archelosauria</taxon>
        <taxon>Archosauria</taxon>
        <taxon>Dinosauria</taxon>
        <taxon>Saurischia</taxon>
        <taxon>Theropoda</taxon>
        <taxon>Coelurosauria</taxon>
        <taxon>Aves</taxon>
        <taxon>Neognathae</taxon>
        <taxon>Neoaves</taxon>
        <taxon>Telluraves</taxon>
        <taxon>Australaves</taxon>
        <taxon>Psittaciformes</taxon>
        <taxon>Cacatuidae</taxon>
        <taxon>Probosciger</taxon>
    </lineage>
</organism>
<proteinExistence type="predicted"/>
<feature type="non-terminal residue" evidence="5">
    <location>
        <position position="1"/>
    </location>
</feature>
<accession>A0A7K5FW18</accession>
<dbReference type="OrthoDB" id="1875751at2759"/>
<feature type="region of interest" description="Disordered" evidence="3">
    <location>
        <begin position="138"/>
        <end position="163"/>
    </location>
</feature>
<dbReference type="SMART" id="SM00360">
    <property type="entry name" value="RRM"/>
    <property type="match status" value="2"/>
</dbReference>